<dbReference type="Proteomes" id="UP000008851">
    <property type="component" value="Chromosome"/>
</dbReference>
<evidence type="ECO:0000313" key="2">
    <source>
        <dbReference type="Proteomes" id="UP000008851"/>
    </source>
</evidence>
<dbReference type="KEGG" id="xor:XOC_2079"/>
<evidence type="ECO:0008006" key="3">
    <source>
        <dbReference type="Google" id="ProtNLM"/>
    </source>
</evidence>
<protein>
    <recommendedName>
        <fullName evidence="3">DUF3606 domain-containing protein</fullName>
    </recommendedName>
</protein>
<dbReference type="Pfam" id="PF12244">
    <property type="entry name" value="DUF3606"/>
    <property type="match status" value="1"/>
</dbReference>
<dbReference type="InterPro" id="IPR022037">
    <property type="entry name" value="DUF3606"/>
</dbReference>
<reference evidence="1 2" key="1">
    <citation type="journal article" date="2011" name="J. Bacteriol.">
        <title>Two new complete genome sequences offer insight into host and tissue specificity of plant pathogenic Xanthomonas spp.</title>
        <authorList>
            <person name="Bogdanove A.J."/>
            <person name="Koebnik R."/>
            <person name="Lu H."/>
            <person name="Furutani A."/>
            <person name="Angiuoli S.V."/>
            <person name="Patil P.B."/>
            <person name="Van Sluys M.A."/>
            <person name="Ryan R.P."/>
            <person name="Meyer D.F."/>
            <person name="Han S.W."/>
            <person name="Aparna G."/>
            <person name="Rajaram M."/>
            <person name="Delcher A.L."/>
            <person name="Phillippy A.M."/>
            <person name="Puiu D."/>
            <person name="Schatz M.C."/>
            <person name="Shumway M."/>
            <person name="Sommer D.D."/>
            <person name="Trapnell C."/>
            <person name="Benahmed F."/>
            <person name="Dimitrov G."/>
            <person name="Madupu R."/>
            <person name="Radune D."/>
            <person name="Sullivan S."/>
            <person name="Jha G."/>
            <person name="Ishihara H."/>
            <person name="Lee S.W."/>
            <person name="Pandey A."/>
            <person name="Sharma V."/>
            <person name="Sriariyanun M."/>
            <person name="Szurek B."/>
            <person name="Vera-Cruz C.M."/>
            <person name="Dorman K.S."/>
            <person name="Ronald P.C."/>
            <person name="Verdier V."/>
            <person name="Dow J.M."/>
            <person name="Sonti R.V."/>
            <person name="Tsuge S."/>
            <person name="Brendel V.P."/>
            <person name="Rabinowicz P.D."/>
            <person name="Leach J.E."/>
            <person name="White F.F."/>
            <person name="Salzberg S.L."/>
        </authorList>
    </citation>
    <scope>NUCLEOTIDE SEQUENCE [LARGE SCALE GENOMIC DNA]</scope>
    <source>
        <strain evidence="1 2">BLS256</strain>
    </source>
</reference>
<accession>G7TCP7</accession>
<sequence>MKIQEQAMSDDTRNVGAPDRDCIHVNDADAPQYCTKTFGVGAEALRAAVQRVGPVAASVRQRLGA</sequence>
<dbReference type="EMBL" id="CP003057">
    <property type="protein sequence ID" value="AEQ96225.1"/>
    <property type="molecule type" value="Genomic_DNA"/>
</dbReference>
<organism evidence="1 2">
    <name type="scientific">Xanthomonas oryzae pv. oryzicola (strain BLS256)</name>
    <dbReference type="NCBI Taxonomy" id="383407"/>
    <lineage>
        <taxon>Bacteria</taxon>
        <taxon>Pseudomonadati</taxon>
        <taxon>Pseudomonadota</taxon>
        <taxon>Gammaproteobacteria</taxon>
        <taxon>Lysobacterales</taxon>
        <taxon>Lysobacteraceae</taxon>
        <taxon>Xanthomonas</taxon>
    </lineage>
</organism>
<gene>
    <name evidence="1" type="ORF">XOC_2079</name>
</gene>
<name>G7TCP7_XANOB</name>
<dbReference type="HOGENOM" id="CLU_192201_1_2_6"/>
<dbReference type="AlphaFoldDB" id="G7TCP7"/>
<proteinExistence type="predicted"/>
<evidence type="ECO:0000313" key="1">
    <source>
        <dbReference type="EMBL" id="AEQ96225.1"/>
    </source>
</evidence>